<protein>
    <submittedName>
        <fullName evidence="1">Uncharacterized protein</fullName>
    </submittedName>
</protein>
<gene>
    <name evidence="1" type="ORF">IHV25_04280</name>
</gene>
<proteinExistence type="predicted"/>
<accession>A0A8J6YMZ7</accession>
<reference evidence="1" key="1">
    <citation type="submission" date="2020-10" db="EMBL/GenBank/DDBJ databases">
        <title>Genome sequence of the unusual species of purple photosynthetic bacteria, Phaeovibrio sulfidiphilus DSM 23193, type strain.</title>
        <authorList>
            <person name="Kyndt J.A."/>
            <person name="Meyer T.E."/>
        </authorList>
    </citation>
    <scope>NUCLEOTIDE SEQUENCE</scope>
    <source>
        <strain evidence="1">DSM 23193</strain>
    </source>
</reference>
<comment type="caution">
    <text evidence="1">The sequence shown here is derived from an EMBL/GenBank/DDBJ whole genome shotgun (WGS) entry which is preliminary data.</text>
</comment>
<name>A0A8J6YMZ7_9PROT</name>
<dbReference type="AlphaFoldDB" id="A0A8J6YMZ7"/>
<dbReference type="RefSeq" id="WP_192533863.1">
    <property type="nucleotide sequence ID" value="NZ_JACZHT010000002.1"/>
</dbReference>
<dbReference type="Proteomes" id="UP000631034">
    <property type="component" value="Unassembled WGS sequence"/>
</dbReference>
<evidence type="ECO:0000313" key="1">
    <source>
        <dbReference type="EMBL" id="MBE1236864.1"/>
    </source>
</evidence>
<evidence type="ECO:0000313" key="2">
    <source>
        <dbReference type="Proteomes" id="UP000631034"/>
    </source>
</evidence>
<sequence length="119" mass="13407">MESRRDLLSLRPNPAPHWDHLSILRDLPVALHNKVSLQYIPDRHLLDPVSFRHYLAVLSSIPWPGPEELCLAIADDVSNQVMPRWLQVTVTFSSSDGQQNQAVAQDTQPGWSGKPIIPL</sequence>
<organism evidence="1 2">
    <name type="scientific">Phaeovibrio sulfidiphilus</name>
    <dbReference type="NCBI Taxonomy" id="1220600"/>
    <lineage>
        <taxon>Bacteria</taxon>
        <taxon>Pseudomonadati</taxon>
        <taxon>Pseudomonadota</taxon>
        <taxon>Alphaproteobacteria</taxon>
        <taxon>Rhodospirillales</taxon>
        <taxon>Rhodospirillaceae</taxon>
        <taxon>Phaeovibrio</taxon>
    </lineage>
</organism>
<dbReference type="EMBL" id="JACZHT010000002">
    <property type="protein sequence ID" value="MBE1236864.1"/>
    <property type="molecule type" value="Genomic_DNA"/>
</dbReference>
<keyword evidence="2" id="KW-1185">Reference proteome</keyword>